<organism evidence="1 2">
    <name type="scientific">Paraburkholderia piptadeniae</name>
    <dbReference type="NCBI Taxonomy" id="1701573"/>
    <lineage>
        <taxon>Bacteria</taxon>
        <taxon>Pseudomonadati</taxon>
        <taxon>Pseudomonadota</taxon>
        <taxon>Betaproteobacteria</taxon>
        <taxon>Burkholderiales</taxon>
        <taxon>Burkholderiaceae</taxon>
        <taxon>Paraburkholderia</taxon>
    </lineage>
</organism>
<name>A0A1N7SXT1_9BURK</name>
<reference evidence="1" key="1">
    <citation type="submission" date="2016-12" db="EMBL/GenBank/DDBJ databases">
        <authorList>
            <person name="Moulin L."/>
        </authorList>
    </citation>
    <scope>NUCLEOTIDE SEQUENCE [LARGE SCALE GENOMIC DNA]</scope>
    <source>
        <strain evidence="1">STM 7183</strain>
    </source>
</reference>
<dbReference type="Proteomes" id="UP000195569">
    <property type="component" value="Unassembled WGS sequence"/>
</dbReference>
<protein>
    <submittedName>
        <fullName evidence="1">Uncharacterized protein</fullName>
    </submittedName>
</protein>
<gene>
    <name evidence="1" type="ORF">BN2476_2170003</name>
</gene>
<proteinExistence type="predicted"/>
<dbReference type="AlphaFoldDB" id="A0A1N7SXT1"/>
<evidence type="ECO:0000313" key="2">
    <source>
        <dbReference type="Proteomes" id="UP000195569"/>
    </source>
</evidence>
<sequence>MFGAMLSMVCYSMYRYVAENQVHHVVTVPPYLFLKESAS</sequence>
<accession>A0A1N7SXT1</accession>
<comment type="caution">
    <text evidence="1">The sequence shown here is derived from an EMBL/GenBank/DDBJ whole genome shotgun (WGS) entry which is preliminary data.</text>
</comment>
<dbReference type="EMBL" id="CYGY02000217">
    <property type="protein sequence ID" value="SIT52222.1"/>
    <property type="molecule type" value="Genomic_DNA"/>
</dbReference>
<evidence type="ECO:0000313" key="1">
    <source>
        <dbReference type="EMBL" id="SIT52222.1"/>
    </source>
</evidence>
<keyword evidence="2" id="KW-1185">Reference proteome</keyword>